<dbReference type="FunFam" id="3.40.120.10:FF:000001">
    <property type="entry name" value="Phosphoglucosamine mutase"/>
    <property type="match status" value="1"/>
</dbReference>
<dbReference type="EMBL" id="LM995447">
    <property type="protein sequence ID" value="CDZ24558.1"/>
    <property type="molecule type" value="Genomic_DNA"/>
</dbReference>
<dbReference type="Gene3D" id="3.30.310.50">
    <property type="entry name" value="Alpha-D-phosphohexomutase, C-terminal domain"/>
    <property type="match status" value="1"/>
</dbReference>
<dbReference type="Pfam" id="PF02880">
    <property type="entry name" value="PGM_PMM_III"/>
    <property type="match status" value="1"/>
</dbReference>
<keyword evidence="4 9" id="KW-0460">Magnesium</keyword>
<feature type="domain" description="Alpha-D-phosphohexomutase alpha/beta/alpha" evidence="15">
    <location>
        <begin position="258"/>
        <end position="369"/>
    </location>
</feature>
<dbReference type="Pfam" id="PF02879">
    <property type="entry name" value="PGM_PMM_II"/>
    <property type="match status" value="1"/>
</dbReference>
<reference evidence="17" key="1">
    <citation type="submission" date="2014-07" db="EMBL/GenBank/DDBJ databases">
        <authorList>
            <person name="Wibberg D."/>
        </authorList>
    </citation>
    <scope>NUCLEOTIDE SEQUENCE [LARGE SCALE GENOMIC DNA]</scope>
    <source>
        <strain evidence="17">DG5</strain>
    </source>
</reference>
<keyword evidence="3 9" id="KW-0479">Metal-binding</keyword>
<dbReference type="GO" id="GO:0006048">
    <property type="term" value="P:UDP-N-acetylglucosamine biosynthetic process"/>
    <property type="evidence" value="ECO:0007669"/>
    <property type="project" value="TreeGrafter"/>
</dbReference>
<dbReference type="PANTHER" id="PTHR42946:SF1">
    <property type="entry name" value="PHOSPHOGLUCOMUTASE (ALPHA-D-GLUCOSE-1,6-BISPHOSPHATE-DEPENDENT)"/>
    <property type="match status" value="1"/>
</dbReference>
<dbReference type="FunFam" id="3.40.120.10:FF:000002">
    <property type="entry name" value="Phosphoglucosamine mutase"/>
    <property type="match status" value="1"/>
</dbReference>
<dbReference type="PRINTS" id="PR00509">
    <property type="entry name" value="PGMPMM"/>
</dbReference>
<accession>A0A078KQ56</accession>
<comment type="similarity">
    <text evidence="1 9 10">Belongs to the phosphohexose mutase family.</text>
</comment>
<dbReference type="InterPro" id="IPR005846">
    <property type="entry name" value="A-D-PHexomutase_a/b/a-III"/>
</dbReference>
<dbReference type="PANTHER" id="PTHR42946">
    <property type="entry name" value="PHOSPHOHEXOSE MUTASE"/>
    <property type="match status" value="1"/>
</dbReference>
<comment type="function">
    <text evidence="9 11">Catalyzes the conversion of glucosamine-6-phosphate to glucosamine-1-phosphate.</text>
</comment>
<dbReference type="EC" id="5.4.2.10" evidence="7 9"/>
<dbReference type="NCBIfam" id="TIGR01455">
    <property type="entry name" value="glmM"/>
    <property type="match status" value="1"/>
</dbReference>
<feature type="binding site" description="via phosphate group" evidence="9">
    <location>
        <position position="101"/>
    </location>
    <ligand>
        <name>Mg(2+)</name>
        <dbReference type="ChEBI" id="CHEBI:18420"/>
    </ligand>
</feature>
<keyword evidence="2 9" id="KW-0597">Phosphoprotein</keyword>
<evidence type="ECO:0000313" key="16">
    <source>
        <dbReference type="EMBL" id="CDZ24558.1"/>
    </source>
</evidence>
<dbReference type="Pfam" id="PF00408">
    <property type="entry name" value="PGM_PMM_IV"/>
    <property type="match status" value="1"/>
</dbReference>
<dbReference type="PROSITE" id="PS00710">
    <property type="entry name" value="PGM_PMM"/>
    <property type="match status" value="1"/>
</dbReference>
<feature type="domain" description="Alpha-D-phosphohexomutase alpha/beta/alpha" evidence="13">
    <location>
        <begin position="3"/>
        <end position="133"/>
    </location>
</feature>
<dbReference type="SUPFAM" id="SSF55957">
    <property type="entry name" value="Phosphoglucomutase, C-terminal domain"/>
    <property type="match status" value="1"/>
</dbReference>
<comment type="cofactor">
    <cofactor evidence="9">
        <name>Mg(2+)</name>
        <dbReference type="ChEBI" id="CHEBI:18420"/>
    </cofactor>
    <text evidence="9">Binds 1 Mg(2+) ion per subunit.</text>
</comment>
<feature type="binding site" evidence="9">
    <location>
        <position position="241"/>
    </location>
    <ligand>
        <name>Mg(2+)</name>
        <dbReference type="ChEBI" id="CHEBI:18420"/>
    </ligand>
</feature>
<evidence type="ECO:0000256" key="3">
    <source>
        <dbReference type="ARBA" id="ARBA00022723"/>
    </source>
</evidence>
<dbReference type="GO" id="GO:0009252">
    <property type="term" value="P:peptidoglycan biosynthetic process"/>
    <property type="evidence" value="ECO:0007669"/>
    <property type="project" value="TreeGrafter"/>
</dbReference>
<dbReference type="GO" id="GO:0008966">
    <property type="term" value="F:phosphoglucosamine mutase activity"/>
    <property type="evidence" value="ECO:0007669"/>
    <property type="project" value="UniProtKB-UniRule"/>
</dbReference>
<dbReference type="STRING" id="29343.CCDG5_1448"/>
<keyword evidence="17" id="KW-1185">Reference proteome</keyword>
<dbReference type="KEGG" id="ccel:CCDG5_1448"/>
<feature type="active site" description="Phosphoserine intermediate" evidence="9">
    <location>
        <position position="101"/>
    </location>
</feature>
<evidence type="ECO:0000256" key="11">
    <source>
        <dbReference type="RuleBase" id="RU004327"/>
    </source>
</evidence>
<feature type="modified residue" description="Phosphoserine" evidence="9">
    <location>
        <position position="101"/>
    </location>
</feature>
<dbReference type="GO" id="GO:0005975">
    <property type="term" value="P:carbohydrate metabolic process"/>
    <property type="evidence" value="ECO:0007669"/>
    <property type="project" value="InterPro"/>
</dbReference>
<dbReference type="NCBIfam" id="NF008139">
    <property type="entry name" value="PRK10887.1"/>
    <property type="match status" value="1"/>
</dbReference>
<dbReference type="OrthoDB" id="9806956at2"/>
<dbReference type="CDD" id="cd05802">
    <property type="entry name" value="GlmM"/>
    <property type="match status" value="1"/>
</dbReference>
<evidence type="ECO:0000259" key="15">
    <source>
        <dbReference type="Pfam" id="PF02880"/>
    </source>
</evidence>
<dbReference type="InterPro" id="IPR016055">
    <property type="entry name" value="A-D-PHexomutase_a/b/a-I/II/III"/>
</dbReference>
<evidence type="ECO:0000256" key="2">
    <source>
        <dbReference type="ARBA" id="ARBA00022553"/>
    </source>
</evidence>
<dbReference type="Gene3D" id="3.40.120.10">
    <property type="entry name" value="Alpha-D-Glucose-1,6-Bisphosphate, subunit A, domain 3"/>
    <property type="match status" value="3"/>
</dbReference>
<dbReference type="InterPro" id="IPR050060">
    <property type="entry name" value="Phosphoglucosamine_mutase"/>
</dbReference>
<dbReference type="HAMAP" id="MF_01554_B">
    <property type="entry name" value="GlmM_B"/>
    <property type="match status" value="1"/>
</dbReference>
<dbReference type="GO" id="GO:0005829">
    <property type="term" value="C:cytosol"/>
    <property type="evidence" value="ECO:0007669"/>
    <property type="project" value="TreeGrafter"/>
</dbReference>
<dbReference type="InterPro" id="IPR005844">
    <property type="entry name" value="A-D-PHexomutase_a/b/a-I"/>
</dbReference>
<evidence type="ECO:0000313" key="17">
    <source>
        <dbReference type="Proteomes" id="UP000032431"/>
    </source>
</evidence>
<evidence type="ECO:0000256" key="4">
    <source>
        <dbReference type="ARBA" id="ARBA00022842"/>
    </source>
</evidence>
<organism evidence="16 17">
    <name type="scientific">[Clostridium] cellulosi</name>
    <dbReference type="NCBI Taxonomy" id="29343"/>
    <lineage>
        <taxon>Bacteria</taxon>
        <taxon>Bacillati</taxon>
        <taxon>Bacillota</taxon>
        <taxon>Clostridia</taxon>
        <taxon>Eubacteriales</taxon>
        <taxon>Oscillospiraceae</taxon>
        <taxon>Oscillospiraceae incertae sedis</taxon>
    </lineage>
</organism>
<feature type="domain" description="Alpha-D-phosphohexomutase C-terminal" evidence="12">
    <location>
        <begin position="374"/>
        <end position="443"/>
    </location>
</feature>
<dbReference type="InterPro" id="IPR005841">
    <property type="entry name" value="Alpha-D-phosphohexomutase_SF"/>
</dbReference>
<evidence type="ECO:0000256" key="9">
    <source>
        <dbReference type="HAMAP-Rule" id="MF_01554"/>
    </source>
</evidence>
<protein>
    <recommendedName>
        <fullName evidence="8 9">Phosphoglucosamine mutase</fullName>
        <ecNumber evidence="7 9">5.4.2.10</ecNumber>
    </recommendedName>
</protein>
<dbReference type="InterPro" id="IPR005843">
    <property type="entry name" value="A-D-PHexomutase_C"/>
</dbReference>
<evidence type="ECO:0000256" key="8">
    <source>
        <dbReference type="ARBA" id="ARBA00068193"/>
    </source>
</evidence>
<evidence type="ECO:0000256" key="1">
    <source>
        <dbReference type="ARBA" id="ARBA00010231"/>
    </source>
</evidence>
<dbReference type="Proteomes" id="UP000032431">
    <property type="component" value="Chromosome I"/>
</dbReference>
<comment type="PTM">
    <text evidence="9">Activated by phosphorylation.</text>
</comment>
<evidence type="ECO:0000259" key="12">
    <source>
        <dbReference type="Pfam" id="PF00408"/>
    </source>
</evidence>
<dbReference type="InterPro" id="IPR006352">
    <property type="entry name" value="GlmM_bact"/>
</dbReference>
<evidence type="ECO:0000259" key="14">
    <source>
        <dbReference type="Pfam" id="PF02879"/>
    </source>
</evidence>
<dbReference type="GO" id="GO:0004615">
    <property type="term" value="F:phosphomannomutase activity"/>
    <property type="evidence" value="ECO:0007669"/>
    <property type="project" value="TreeGrafter"/>
</dbReference>
<feature type="domain" description="Alpha-D-phosphohexomutase alpha/beta/alpha" evidence="14">
    <location>
        <begin position="159"/>
        <end position="254"/>
    </location>
</feature>
<dbReference type="HOGENOM" id="CLU_016950_7_0_9"/>
<gene>
    <name evidence="9 16" type="primary">glmM</name>
    <name evidence="16" type="ORF">CCDG5_1448</name>
</gene>
<dbReference type="Pfam" id="PF02878">
    <property type="entry name" value="PGM_PMM_I"/>
    <property type="match status" value="1"/>
</dbReference>
<sequence>MGRLFGTDGVRGVANTELSCELALKLGRAAAMVLTEETHHRPQIIIGKDTRISSDMLEAAMTAGICSVGANVLVLGVVPTPAVAYLVKKLGADAGVMISASHNPAQYNGIKIFSGSGYKLSDSLEEKIEAIVLDGLEEPPIKAGDGVGRVIKPKTAIADYINYLKSTINTDLSGLRIAVDCANGSASVTAPLLFKELGADCEIINANPDGLNINDGCGSTHIEMLSEYVKGNGFDIGVAFDGDADRCLAVDEDGNLIDGDKLIAIFSASLKEKGRLKSNTAVVTVMSNLGFFKFAESHGINAARTKVGDRYVLEEMINGGYVLGGEQSGHIIFLDHATTGDGELSALQLLAILKNSGKKASEIASIMECYPQVMVNVKVGSSNNKDIIMKAQDVADAIKKAELKLADEGRIVVRPSGTEPLIRVMVEGKDRDEITKLADDVADVIRSHVG</sequence>
<evidence type="ECO:0000256" key="7">
    <source>
        <dbReference type="ARBA" id="ARBA00066330"/>
    </source>
</evidence>
<keyword evidence="5 9" id="KW-0413">Isomerase</keyword>
<dbReference type="FunFam" id="3.30.310.50:FF:000001">
    <property type="entry name" value="Phosphoglucosamine mutase"/>
    <property type="match status" value="1"/>
</dbReference>
<dbReference type="InterPro" id="IPR005845">
    <property type="entry name" value="A-D-PHexomutase_a/b/a-II"/>
</dbReference>
<feature type="binding site" evidence="9">
    <location>
        <position position="245"/>
    </location>
    <ligand>
        <name>Mg(2+)</name>
        <dbReference type="ChEBI" id="CHEBI:18420"/>
    </ligand>
</feature>
<evidence type="ECO:0000259" key="13">
    <source>
        <dbReference type="Pfam" id="PF02878"/>
    </source>
</evidence>
<dbReference type="InterPro" id="IPR036900">
    <property type="entry name" value="A-D-PHexomutase_C_sf"/>
</dbReference>
<name>A0A078KQ56_9FIRM</name>
<comment type="catalytic activity">
    <reaction evidence="6 9 11">
        <text>alpha-D-glucosamine 1-phosphate = D-glucosamine 6-phosphate</text>
        <dbReference type="Rhea" id="RHEA:23424"/>
        <dbReference type="ChEBI" id="CHEBI:58516"/>
        <dbReference type="ChEBI" id="CHEBI:58725"/>
        <dbReference type="EC" id="5.4.2.10"/>
    </reaction>
</comment>
<dbReference type="SUPFAM" id="SSF53738">
    <property type="entry name" value="Phosphoglucomutase, first 3 domains"/>
    <property type="match status" value="3"/>
</dbReference>
<feature type="binding site" evidence="9">
    <location>
        <position position="243"/>
    </location>
    <ligand>
        <name>Mg(2+)</name>
        <dbReference type="ChEBI" id="CHEBI:18420"/>
    </ligand>
</feature>
<dbReference type="InterPro" id="IPR016066">
    <property type="entry name" value="A-D-PHexomutase_CS"/>
</dbReference>
<proteinExistence type="inferred from homology"/>
<dbReference type="AlphaFoldDB" id="A0A078KQ56"/>
<dbReference type="GO" id="GO:0000287">
    <property type="term" value="F:magnesium ion binding"/>
    <property type="evidence" value="ECO:0007669"/>
    <property type="project" value="UniProtKB-UniRule"/>
</dbReference>
<dbReference type="PATRIC" id="fig|29343.3.peg.1524"/>
<evidence type="ECO:0000256" key="5">
    <source>
        <dbReference type="ARBA" id="ARBA00023235"/>
    </source>
</evidence>
<evidence type="ECO:0000256" key="6">
    <source>
        <dbReference type="ARBA" id="ARBA00050364"/>
    </source>
</evidence>
<evidence type="ECO:0000256" key="10">
    <source>
        <dbReference type="RuleBase" id="RU004326"/>
    </source>
</evidence>